<dbReference type="KEGG" id="tvo:TVG1326678"/>
<dbReference type="Gene3D" id="1.20.1250.20">
    <property type="entry name" value="MFS general substrate transporter like domains"/>
    <property type="match status" value="2"/>
</dbReference>
<feature type="transmembrane region" description="Helical" evidence="1">
    <location>
        <begin position="51"/>
        <end position="68"/>
    </location>
</feature>
<keyword evidence="1" id="KW-0472">Membrane</keyword>
<feature type="transmembrane region" description="Helical" evidence="1">
    <location>
        <begin position="20"/>
        <end position="39"/>
    </location>
</feature>
<dbReference type="CDD" id="cd06174">
    <property type="entry name" value="MFS"/>
    <property type="match status" value="1"/>
</dbReference>
<reference evidence="2 3" key="2">
    <citation type="journal article" date="2000" name="Proc. Natl. Acad. Sci. U.S.A.">
        <title>Archaeal adaptation to higher temperatures revealed by genomic sequence of Thermoplasma volcanium.</title>
        <authorList>
            <person name="Kawashima T."/>
            <person name="Amano N."/>
            <person name="Koike H."/>
            <person name="Makino S."/>
            <person name="Higuchi S."/>
            <person name="Kawashima-Ohya Y."/>
            <person name="Watanabe K."/>
            <person name="Yamazaki M."/>
            <person name="Kanehori K."/>
            <person name="Kawamoto T."/>
            <person name="Nunoshiba T."/>
            <person name="Yamamoto Y."/>
            <person name="Aramaki H."/>
            <person name="Makino K."/>
            <person name="Suzuki M."/>
        </authorList>
    </citation>
    <scope>NUCLEOTIDE SEQUENCE [LARGE SCALE GENOMIC DNA]</scope>
    <source>
        <strain evidence="3">ATCC 51530 / DSM 4299 / JCM 9571 / NBRC 15438 / GSS1</strain>
    </source>
</reference>
<feature type="transmembrane region" description="Helical" evidence="1">
    <location>
        <begin position="140"/>
        <end position="160"/>
    </location>
</feature>
<organism evidence="2 3">
    <name type="scientific">Thermoplasma volcanium (strain ATCC 51530 / DSM 4299 / JCM 9571 / NBRC 15438 / GSS1)</name>
    <dbReference type="NCBI Taxonomy" id="273116"/>
    <lineage>
        <taxon>Archaea</taxon>
        <taxon>Methanobacteriati</taxon>
        <taxon>Thermoplasmatota</taxon>
        <taxon>Thermoplasmata</taxon>
        <taxon>Thermoplasmatales</taxon>
        <taxon>Thermoplasmataceae</taxon>
        <taxon>Thermoplasma</taxon>
    </lineage>
</organism>
<dbReference type="PANTHER" id="PTHR23531">
    <property type="entry name" value="QUINOLENE RESISTANCE PROTEIN NORA"/>
    <property type="match status" value="1"/>
</dbReference>
<feature type="transmembrane region" description="Helical" evidence="1">
    <location>
        <begin position="332"/>
        <end position="349"/>
    </location>
</feature>
<protein>
    <submittedName>
        <fullName evidence="2">TVG1326678 protein</fullName>
    </submittedName>
</protein>
<dbReference type="InterPro" id="IPR036259">
    <property type="entry name" value="MFS_trans_sf"/>
</dbReference>
<evidence type="ECO:0000313" key="3">
    <source>
        <dbReference type="Proteomes" id="UP000001017"/>
    </source>
</evidence>
<dbReference type="InterPro" id="IPR011701">
    <property type="entry name" value="MFS"/>
</dbReference>
<sequence length="367" mass="40690">MFMTEIPLVARYIIHFNEFLVGSVSAVGALATFVMSAFINSKLSSTLRRKVFIASSLAYALVFPTFYFSNSITIWPIVFVSGFVLGAIMPNIITSASLLPDRKARERVLSIYTLTLSISLVAGPAIEGYLLRIYPLLETFIFFSIFPALVFVTSFFIKFPEEQSNVKIEAKNVIKNHGFKVSVYNIMTYNIPFAFILTFGGIYARDFFGASYSTVTLMFSSFFFTSFISRLLLALKPPENLWRLMILSVLLTTVGLMGIVESPSLTVMELSMLILGFPHGFTYPLSVISISRAFDISSRNAANSLFFSIMMAIGSVMPFVSGSVVLYIGLKYSFVSVIPVILIILLLLHHEMKLLSIGKSGGQYTAA</sequence>
<dbReference type="Proteomes" id="UP000001017">
    <property type="component" value="Chromosome"/>
</dbReference>
<dbReference type="PANTHER" id="PTHR23531:SF1">
    <property type="entry name" value="QUINOLENE RESISTANCE PROTEIN NORA"/>
    <property type="match status" value="1"/>
</dbReference>
<dbReference type="eggNOG" id="arCOG03660">
    <property type="taxonomic scope" value="Archaea"/>
</dbReference>
<feature type="transmembrane region" description="Helical" evidence="1">
    <location>
        <begin position="210"/>
        <end position="229"/>
    </location>
</feature>
<feature type="transmembrane region" description="Helical" evidence="1">
    <location>
        <begin position="305"/>
        <end position="326"/>
    </location>
</feature>
<dbReference type="STRING" id="273116.gene:9382093"/>
<dbReference type="PhylomeDB" id="Q978X8"/>
<dbReference type="PaxDb" id="273116-14325525"/>
<name>Q978X8_THEVO</name>
<accession>Q978X8</accession>
<keyword evidence="1" id="KW-0812">Transmembrane</keyword>
<proteinExistence type="predicted"/>
<dbReference type="HOGENOM" id="CLU_726883_0_0_2"/>
<dbReference type="SUPFAM" id="SSF103473">
    <property type="entry name" value="MFS general substrate transporter"/>
    <property type="match status" value="1"/>
</dbReference>
<keyword evidence="3" id="KW-1185">Reference proteome</keyword>
<evidence type="ECO:0000256" key="1">
    <source>
        <dbReference type="SAM" id="Phobius"/>
    </source>
</evidence>
<feature type="transmembrane region" description="Helical" evidence="1">
    <location>
        <begin position="111"/>
        <end position="134"/>
    </location>
</feature>
<reference evidence="2 3" key="1">
    <citation type="journal article" date="1999" name="Proc. Jpn. Acad.">
        <title>Determination of the complete genomic DNA sequence of Thermoplasma volvanium GSS1.</title>
        <authorList>
            <person name="Kawashima T."/>
            <person name="Yamamoto Y."/>
            <person name="Aramaki H."/>
            <person name="Nunoshiba T."/>
            <person name="Kawamoto T."/>
            <person name="Watanabe K."/>
            <person name="Yamazaki M."/>
            <person name="Kanehori K."/>
            <person name="Amano N."/>
            <person name="Ohya Y."/>
            <person name="Makino K."/>
            <person name="Suzuki M."/>
        </authorList>
    </citation>
    <scope>NUCLEOTIDE SEQUENCE [LARGE SCALE GENOMIC DNA]</scope>
    <source>
        <strain evidence="3">ATCC 51530 / DSM 4299 / JCM 9571 / NBRC 15438 / GSS1</strain>
    </source>
</reference>
<dbReference type="InterPro" id="IPR052714">
    <property type="entry name" value="MFS_Exporter"/>
</dbReference>
<feature type="transmembrane region" description="Helical" evidence="1">
    <location>
        <begin position="74"/>
        <end position="99"/>
    </location>
</feature>
<gene>
    <name evidence="2" type="ORF">TVG1326678</name>
</gene>
<dbReference type="EMBL" id="BA000011">
    <property type="protein sequence ID" value="BAB60428.1"/>
    <property type="molecule type" value="Genomic_DNA"/>
</dbReference>
<feature type="transmembrane region" description="Helical" evidence="1">
    <location>
        <begin position="272"/>
        <end position="293"/>
    </location>
</feature>
<dbReference type="GO" id="GO:0022857">
    <property type="term" value="F:transmembrane transporter activity"/>
    <property type="evidence" value="ECO:0007669"/>
    <property type="project" value="InterPro"/>
</dbReference>
<feature type="transmembrane region" description="Helical" evidence="1">
    <location>
        <begin position="181"/>
        <end position="204"/>
    </location>
</feature>
<evidence type="ECO:0000313" key="2">
    <source>
        <dbReference type="EMBL" id="BAB60428.1"/>
    </source>
</evidence>
<keyword evidence="1" id="KW-1133">Transmembrane helix</keyword>
<feature type="transmembrane region" description="Helical" evidence="1">
    <location>
        <begin position="241"/>
        <end position="260"/>
    </location>
</feature>
<dbReference type="Pfam" id="PF07690">
    <property type="entry name" value="MFS_1"/>
    <property type="match status" value="1"/>
</dbReference>
<dbReference type="AlphaFoldDB" id="Q978X8"/>